<sequence length="345" mass="39075">MVPSVPKTFAWLAPRVPEVLVPRRRMARFKPLTHRLPSLRNFSFECRLDAEASQVDFIGTLTPAWGGDELAREMGAAPPERSGPHWDGVRAFCAEWAPEGSPLHAEVPCIWLEFDHDRPAPHEPQPFTTVCVQPDYVHHRLTRGALPEGHPIRHTVWRSLELLARGPLEPEVRRALARCFEAIPTGGALSHVAPTYVRGTRSIRLVLTMPSRKVWAYLSRLGWPGRRADVERMLEPFQSSSEVELYLDVAEGLLPSVGIGIGLLEPDEPRIPFVFDRLISWGICTPEKRDGVVAWLGEDTRVLLPGLRTPSQLLRWAMLKLVHRPGRPLEAKVYPEFHVRPTWFD</sequence>
<dbReference type="AlphaFoldDB" id="A0A084SQ90"/>
<protein>
    <submittedName>
        <fullName evidence="1">Uncharacterized protein</fullName>
    </submittedName>
</protein>
<dbReference type="EMBL" id="JPMI01000201">
    <property type="protein sequence ID" value="KFA90625.1"/>
    <property type="molecule type" value="Genomic_DNA"/>
</dbReference>
<evidence type="ECO:0000313" key="1">
    <source>
        <dbReference type="EMBL" id="KFA90625.1"/>
    </source>
</evidence>
<name>A0A084SQ90_9BACT</name>
<proteinExistence type="predicted"/>
<reference evidence="1 2" key="1">
    <citation type="submission" date="2014-07" db="EMBL/GenBank/DDBJ databases">
        <title>Draft Genome Sequence of Gephyronic Acid Producer, Cystobacter violaceus Strain Cb vi76.</title>
        <authorList>
            <person name="Stevens D.C."/>
            <person name="Young J."/>
            <person name="Carmichael R."/>
            <person name="Tan J."/>
            <person name="Taylor R.E."/>
        </authorList>
    </citation>
    <scope>NUCLEOTIDE SEQUENCE [LARGE SCALE GENOMIC DNA]</scope>
    <source>
        <strain evidence="1 2">Cb vi76</strain>
    </source>
</reference>
<gene>
    <name evidence="1" type="ORF">Q664_27580</name>
</gene>
<dbReference type="Proteomes" id="UP000028547">
    <property type="component" value="Unassembled WGS sequence"/>
</dbReference>
<evidence type="ECO:0000313" key="2">
    <source>
        <dbReference type="Proteomes" id="UP000028547"/>
    </source>
</evidence>
<organism evidence="1 2">
    <name type="scientific">Archangium violaceum Cb vi76</name>
    <dbReference type="NCBI Taxonomy" id="1406225"/>
    <lineage>
        <taxon>Bacteria</taxon>
        <taxon>Pseudomonadati</taxon>
        <taxon>Myxococcota</taxon>
        <taxon>Myxococcia</taxon>
        <taxon>Myxococcales</taxon>
        <taxon>Cystobacterineae</taxon>
        <taxon>Archangiaceae</taxon>
        <taxon>Archangium</taxon>
    </lineage>
</organism>
<dbReference type="RefSeq" id="WP_043401825.1">
    <property type="nucleotide sequence ID" value="NZ_JPMI01000201.1"/>
</dbReference>
<accession>A0A084SQ90</accession>
<comment type="caution">
    <text evidence="1">The sequence shown here is derived from an EMBL/GenBank/DDBJ whole genome shotgun (WGS) entry which is preliminary data.</text>
</comment>